<dbReference type="InterPro" id="IPR037523">
    <property type="entry name" value="VOC_core"/>
</dbReference>
<dbReference type="Pfam" id="PF00903">
    <property type="entry name" value="Glyoxalase"/>
    <property type="match status" value="1"/>
</dbReference>
<name>A0A8J7KAH5_9NEIS</name>
<proteinExistence type="predicted"/>
<dbReference type="InterPro" id="IPR004360">
    <property type="entry name" value="Glyas_Fos-R_dOase_dom"/>
</dbReference>
<dbReference type="PANTHER" id="PTHR21366">
    <property type="entry name" value="GLYOXALASE FAMILY PROTEIN"/>
    <property type="match status" value="1"/>
</dbReference>
<protein>
    <submittedName>
        <fullName evidence="2">VOC family protein</fullName>
    </submittedName>
</protein>
<evidence type="ECO:0000313" key="2">
    <source>
        <dbReference type="EMBL" id="MBE9609124.1"/>
    </source>
</evidence>
<keyword evidence="3" id="KW-1185">Reference proteome</keyword>
<accession>A0A8J7KAH5</accession>
<dbReference type="Proteomes" id="UP000604481">
    <property type="component" value="Unassembled WGS sequence"/>
</dbReference>
<feature type="domain" description="VOC" evidence="1">
    <location>
        <begin position="4"/>
        <end position="129"/>
    </location>
</feature>
<reference evidence="2 3" key="1">
    <citation type="submission" date="2020-10" db="EMBL/GenBank/DDBJ databases">
        <title>The genome sequence of Chitinilyticum litopenaei 4Y14.</title>
        <authorList>
            <person name="Liu Y."/>
        </authorList>
    </citation>
    <scope>NUCLEOTIDE SEQUENCE [LARGE SCALE GENOMIC DNA]</scope>
    <source>
        <strain evidence="2 3">4Y14</strain>
    </source>
</reference>
<sequence length="132" mass="14270">MLAQLDHLVLTTADEAACIDFYTGILQMELEHFIGGTPPVARRALRFGQQKINLHVLGHEFEPKAAVPTPGSLDLCFLAALPLLDVMARLEAAGCPIVEGPVRRTGATGPIRSVYVRDPDGNLIEIAEPVCR</sequence>
<dbReference type="SUPFAM" id="SSF54593">
    <property type="entry name" value="Glyoxalase/Bleomycin resistance protein/Dihydroxybiphenyl dioxygenase"/>
    <property type="match status" value="1"/>
</dbReference>
<organism evidence="2 3">
    <name type="scientific">Chitinilyticum piscinae</name>
    <dbReference type="NCBI Taxonomy" id="2866724"/>
    <lineage>
        <taxon>Bacteria</taxon>
        <taxon>Pseudomonadati</taxon>
        <taxon>Pseudomonadota</taxon>
        <taxon>Betaproteobacteria</taxon>
        <taxon>Neisseriales</taxon>
        <taxon>Chitinibacteraceae</taxon>
        <taxon>Chitinilyticum</taxon>
    </lineage>
</organism>
<dbReference type="InterPro" id="IPR050383">
    <property type="entry name" value="GlyoxalaseI/FosfomycinResist"/>
</dbReference>
<evidence type="ECO:0000313" key="3">
    <source>
        <dbReference type="Proteomes" id="UP000604481"/>
    </source>
</evidence>
<gene>
    <name evidence="2" type="ORF">INR99_07170</name>
</gene>
<dbReference type="AlphaFoldDB" id="A0A8J7KAH5"/>
<dbReference type="PROSITE" id="PS51819">
    <property type="entry name" value="VOC"/>
    <property type="match status" value="1"/>
</dbReference>
<dbReference type="Gene3D" id="3.10.180.10">
    <property type="entry name" value="2,3-Dihydroxybiphenyl 1,2-Dioxygenase, domain 1"/>
    <property type="match status" value="1"/>
</dbReference>
<dbReference type="PANTHER" id="PTHR21366:SF14">
    <property type="entry name" value="GLYOXALASE DOMAIN-CONTAINING PROTEIN 5"/>
    <property type="match status" value="1"/>
</dbReference>
<dbReference type="InterPro" id="IPR029068">
    <property type="entry name" value="Glyas_Bleomycin-R_OHBP_Dase"/>
</dbReference>
<evidence type="ECO:0000259" key="1">
    <source>
        <dbReference type="PROSITE" id="PS51819"/>
    </source>
</evidence>
<comment type="caution">
    <text evidence="2">The sequence shown here is derived from an EMBL/GenBank/DDBJ whole genome shotgun (WGS) entry which is preliminary data.</text>
</comment>
<dbReference type="CDD" id="cd07253">
    <property type="entry name" value="GLOD5"/>
    <property type="match status" value="1"/>
</dbReference>
<dbReference type="EMBL" id="JADFUA010000003">
    <property type="protein sequence ID" value="MBE9609124.1"/>
    <property type="molecule type" value="Genomic_DNA"/>
</dbReference>